<protein>
    <submittedName>
        <fullName evidence="1">Uncharacterized protein</fullName>
    </submittedName>
</protein>
<accession>A0AAT9H2X5</accession>
<dbReference type="AlphaFoldDB" id="A0AAT9H2X5"/>
<dbReference type="EMBL" id="AP031573">
    <property type="protein sequence ID" value="BFM44069.1"/>
    <property type="molecule type" value="Genomic_DNA"/>
</dbReference>
<proteinExistence type="predicted"/>
<name>A0AAT9H2X5_9FLAO</name>
<evidence type="ECO:0000313" key="1">
    <source>
        <dbReference type="EMBL" id="BFM44069.1"/>
    </source>
</evidence>
<sequence length="65" mass="7774">MYKFYSDRNLELPLAAIRAKNKISQIKVTYKHPKEEFVQIRGNKKAALNLRTAYHLYLFISQWTD</sequence>
<gene>
    <name evidence="1" type="ORF">CFS9_27100</name>
</gene>
<reference evidence="1" key="1">
    <citation type="submission" date="2024-05" db="EMBL/GenBank/DDBJ databases">
        <title>Whole-Genome Sequence of CFS9, a Potential Fish Probiotic Isolated from the Body Surface of Silurus asotus.</title>
        <authorList>
            <person name="Kojima M."/>
            <person name="Tobioka K."/>
            <person name="Yokota K."/>
            <person name="Nakatani H."/>
            <person name="Hori K."/>
            <person name="Tamaru Y."/>
            <person name="Okazaki F."/>
        </authorList>
    </citation>
    <scope>NUCLEOTIDE SEQUENCE</scope>
    <source>
        <strain evidence="1">CFS9</strain>
    </source>
</reference>
<organism evidence="1">
    <name type="scientific">Flavobacterium sp. CFS9</name>
    <dbReference type="NCBI Taxonomy" id="3143118"/>
    <lineage>
        <taxon>Bacteria</taxon>
        <taxon>Pseudomonadati</taxon>
        <taxon>Bacteroidota</taxon>
        <taxon>Flavobacteriia</taxon>
        <taxon>Flavobacteriales</taxon>
        <taxon>Flavobacteriaceae</taxon>
        <taxon>Flavobacterium</taxon>
    </lineage>
</organism>